<sequence>MGHSSFACAERQIFGNPTKTSGQTGTCGRGATAGKKARAATASKKRKSEPQSAFDLLDLDGTGRVAAHELRGVMSALGYEDKSEDIKRIIGELEDGPEGFVDVRKFEQAFTALLTEKDMGTEIERAFKLFDVEKKGMITLSSLRRVAQEVGEKLSEDELHEMILLADRAKAPPPHSPPFPPTGAASVLMAVCTVMAPTPYWLEVTGARICSFTVSSLGALSARSTWMAAEPTVPCTRTFWPFSTLENPVTGLCTIARVVVVVSCLWFLQ</sequence>
<evidence type="ECO:0000256" key="3">
    <source>
        <dbReference type="ARBA" id="ARBA00023123"/>
    </source>
</evidence>
<dbReference type="PANTHER" id="PTHR23048:SF59">
    <property type="entry name" value="EF-HAND SUPERFAMILY PROTEIN"/>
    <property type="match status" value="1"/>
</dbReference>
<name>L8H848_ACACF</name>
<dbReference type="SUPFAM" id="SSF47473">
    <property type="entry name" value="EF-hand"/>
    <property type="match status" value="1"/>
</dbReference>
<dbReference type="CDD" id="cd00051">
    <property type="entry name" value="EFh"/>
    <property type="match status" value="2"/>
</dbReference>
<dbReference type="VEuPathDB" id="AmoebaDB:ACA1_053440"/>
<evidence type="ECO:0000256" key="2">
    <source>
        <dbReference type="ARBA" id="ARBA00022837"/>
    </source>
</evidence>
<protein>
    <submittedName>
        <fullName evidence="7">EF hand domain containing protein</fullName>
    </submittedName>
</protein>
<keyword evidence="8" id="KW-1185">Reference proteome</keyword>
<dbReference type="Proteomes" id="UP000011083">
    <property type="component" value="Unassembled WGS sequence"/>
</dbReference>
<dbReference type="FunFam" id="1.10.238.10:FF:000001">
    <property type="entry name" value="Calmodulin 1"/>
    <property type="match status" value="1"/>
</dbReference>
<keyword evidence="2" id="KW-0106">Calcium</keyword>
<dbReference type="InterPro" id="IPR018247">
    <property type="entry name" value="EF_Hand_1_Ca_BS"/>
</dbReference>
<feature type="compositionally biased region" description="Basic residues" evidence="5">
    <location>
        <begin position="35"/>
        <end position="47"/>
    </location>
</feature>
<dbReference type="RefSeq" id="XP_004344024.1">
    <property type="nucleotide sequence ID" value="XM_004343974.1"/>
</dbReference>
<dbReference type="GO" id="GO:0005509">
    <property type="term" value="F:calcium ion binding"/>
    <property type="evidence" value="ECO:0007669"/>
    <property type="project" value="InterPro"/>
</dbReference>
<dbReference type="InterPro" id="IPR011992">
    <property type="entry name" value="EF-hand-dom_pair"/>
</dbReference>
<dbReference type="GO" id="GO:0016460">
    <property type="term" value="C:myosin II complex"/>
    <property type="evidence" value="ECO:0007669"/>
    <property type="project" value="TreeGrafter"/>
</dbReference>
<dbReference type="PROSITE" id="PS50222">
    <property type="entry name" value="EF_HAND_2"/>
    <property type="match status" value="2"/>
</dbReference>
<keyword evidence="3" id="KW-0518">Myosin</keyword>
<dbReference type="GeneID" id="14921488"/>
<dbReference type="InterPro" id="IPR002048">
    <property type="entry name" value="EF_hand_dom"/>
</dbReference>
<dbReference type="AlphaFoldDB" id="L8H848"/>
<evidence type="ECO:0000313" key="8">
    <source>
        <dbReference type="Proteomes" id="UP000011083"/>
    </source>
</evidence>
<dbReference type="EMBL" id="KB007909">
    <property type="protein sequence ID" value="ELR20621.1"/>
    <property type="molecule type" value="Genomic_DNA"/>
</dbReference>
<dbReference type="STRING" id="1257118.L8H848"/>
<evidence type="ECO:0000256" key="5">
    <source>
        <dbReference type="SAM" id="MobiDB-lite"/>
    </source>
</evidence>
<gene>
    <name evidence="7" type="ORF">ACA1_053440</name>
</gene>
<evidence type="ECO:0000259" key="6">
    <source>
        <dbReference type="PROSITE" id="PS50222"/>
    </source>
</evidence>
<organism evidence="7 8">
    <name type="scientific">Acanthamoeba castellanii (strain ATCC 30010 / Neff)</name>
    <dbReference type="NCBI Taxonomy" id="1257118"/>
    <lineage>
        <taxon>Eukaryota</taxon>
        <taxon>Amoebozoa</taxon>
        <taxon>Discosea</taxon>
        <taxon>Longamoebia</taxon>
        <taxon>Centramoebida</taxon>
        <taxon>Acanthamoebidae</taxon>
        <taxon>Acanthamoeba</taxon>
    </lineage>
</organism>
<dbReference type="SMART" id="SM00054">
    <property type="entry name" value="EFh"/>
    <property type="match status" value="2"/>
</dbReference>
<dbReference type="PROSITE" id="PS00018">
    <property type="entry name" value="EF_HAND_1"/>
    <property type="match status" value="1"/>
</dbReference>
<keyword evidence="1" id="KW-0677">Repeat</keyword>
<keyword evidence="4" id="KW-0505">Motor protein</keyword>
<proteinExistence type="predicted"/>
<dbReference type="Gene3D" id="1.10.238.10">
    <property type="entry name" value="EF-hand"/>
    <property type="match status" value="2"/>
</dbReference>
<dbReference type="KEGG" id="acan:ACA1_053440"/>
<accession>L8H848</accession>
<evidence type="ECO:0000256" key="1">
    <source>
        <dbReference type="ARBA" id="ARBA00022737"/>
    </source>
</evidence>
<evidence type="ECO:0000313" key="7">
    <source>
        <dbReference type="EMBL" id="ELR20621.1"/>
    </source>
</evidence>
<reference evidence="7 8" key="1">
    <citation type="journal article" date="2013" name="Genome Biol.">
        <title>Genome of Acanthamoeba castellanii highlights extensive lateral gene transfer and early evolution of tyrosine kinase signaling.</title>
        <authorList>
            <person name="Clarke M."/>
            <person name="Lohan A.J."/>
            <person name="Liu B."/>
            <person name="Lagkouvardos I."/>
            <person name="Roy S."/>
            <person name="Zafar N."/>
            <person name="Bertelli C."/>
            <person name="Schilde C."/>
            <person name="Kianianmomeni A."/>
            <person name="Burglin T.R."/>
            <person name="Frech C."/>
            <person name="Turcotte B."/>
            <person name="Kopec K.O."/>
            <person name="Synnott J.M."/>
            <person name="Choo C."/>
            <person name="Paponov I."/>
            <person name="Finkler A."/>
            <person name="Soon Heng Tan C."/>
            <person name="Hutchins A.P."/>
            <person name="Weinmeier T."/>
            <person name="Rattei T."/>
            <person name="Chu J.S."/>
            <person name="Gimenez G."/>
            <person name="Irimia M."/>
            <person name="Rigden D.J."/>
            <person name="Fitzpatrick D.A."/>
            <person name="Lorenzo-Morales J."/>
            <person name="Bateman A."/>
            <person name="Chiu C.H."/>
            <person name="Tang P."/>
            <person name="Hegemann P."/>
            <person name="Fromm H."/>
            <person name="Raoult D."/>
            <person name="Greub G."/>
            <person name="Miranda-Saavedra D."/>
            <person name="Chen N."/>
            <person name="Nash P."/>
            <person name="Ginger M.L."/>
            <person name="Horn M."/>
            <person name="Schaap P."/>
            <person name="Caler L."/>
            <person name="Loftus B."/>
        </authorList>
    </citation>
    <scope>NUCLEOTIDE SEQUENCE [LARGE SCALE GENOMIC DNA]</scope>
    <source>
        <strain evidence="7 8">Neff</strain>
    </source>
</reference>
<dbReference type="InterPro" id="IPR050230">
    <property type="entry name" value="CALM/Myosin/TropC-like"/>
</dbReference>
<feature type="domain" description="EF-hand" evidence="6">
    <location>
        <begin position="118"/>
        <end position="153"/>
    </location>
</feature>
<feature type="domain" description="EF-hand" evidence="6">
    <location>
        <begin position="45"/>
        <end position="80"/>
    </location>
</feature>
<feature type="compositionally biased region" description="Low complexity" evidence="5">
    <location>
        <begin position="24"/>
        <end position="34"/>
    </location>
</feature>
<evidence type="ECO:0000256" key="4">
    <source>
        <dbReference type="ARBA" id="ARBA00023175"/>
    </source>
</evidence>
<dbReference type="OrthoDB" id="26525at2759"/>
<dbReference type="PANTHER" id="PTHR23048">
    <property type="entry name" value="MYOSIN LIGHT CHAIN 1, 3"/>
    <property type="match status" value="1"/>
</dbReference>
<feature type="region of interest" description="Disordered" evidence="5">
    <location>
        <begin position="1"/>
        <end position="48"/>
    </location>
</feature>